<organism evidence="1 2">
    <name type="scientific">Sulfurimonas crateris</name>
    <dbReference type="NCBI Taxonomy" id="2574727"/>
    <lineage>
        <taxon>Bacteria</taxon>
        <taxon>Pseudomonadati</taxon>
        <taxon>Campylobacterota</taxon>
        <taxon>Epsilonproteobacteria</taxon>
        <taxon>Campylobacterales</taxon>
        <taxon>Sulfurimonadaceae</taxon>
        <taxon>Sulfurimonas</taxon>
    </lineage>
</organism>
<accession>A0A4U2Z311</accession>
<gene>
    <name evidence="1" type="ORF">FCU45_10780</name>
</gene>
<dbReference type="InterPro" id="IPR023614">
    <property type="entry name" value="Porin_dom_sf"/>
</dbReference>
<keyword evidence="2" id="KW-1185">Reference proteome</keyword>
<proteinExistence type="predicted"/>
<dbReference type="EMBL" id="SZPX01000008">
    <property type="protein sequence ID" value="TKI68488.1"/>
    <property type="molecule type" value="Genomic_DNA"/>
</dbReference>
<dbReference type="RefSeq" id="WP_170175862.1">
    <property type="nucleotide sequence ID" value="NZ_SZPX01000008.1"/>
</dbReference>
<dbReference type="Proteomes" id="UP000309561">
    <property type="component" value="Unassembled WGS sequence"/>
</dbReference>
<name>A0A4U2Z311_9BACT</name>
<reference evidence="1 2" key="1">
    <citation type="submission" date="2019-04" db="EMBL/GenBank/DDBJ databases">
        <title>Sulfurimonas crateris sp. nov. a facultative anaerobic sulfur-oxidizing chemolithautotrophic bacterium isolated from a terrestrial mud vulcano.</title>
        <authorList>
            <person name="Ratnikova N.M."/>
            <person name="Slobodkin A.I."/>
            <person name="Merkel A.Y."/>
            <person name="Novikov A."/>
            <person name="Bonch-Osmolovskaya E.A."/>
            <person name="Slobodkina G.B."/>
        </authorList>
    </citation>
    <scope>NUCLEOTIDE SEQUENCE [LARGE SCALE GENOMIC DNA]</scope>
    <source>
        <strain evidence="1 2">SN118</strain>
    </source>
</reference>
<protein>
    <recommendedName>
        <fullName evidence="3">Porin</fullName>
    </recommendedName>
</protein>
<sequence length="397" mass="41995">MDADNTTDLTNDLSQSTDGKTSFFDADGAYGDLAVNLELTTDLTKGVSAGVKGTFITTLGLESNLVSNTWSNVHGVTGNTPAGFSGGYQLDDAMYIGELWVAGSAFDTTLKVGRQALDTPLAFTETWGIDENTFEAAVVINQSIPDTTLVGAWVGKSNGSADDVTTNVTINAIDAAQAGYMAQGGKFNTFAQDGVYVAGLVNNSIKPLTVSAWYYSLQQMAEAYWLQADVNIGGILAGAQYAQIDTTKLTDTNKDDEAFAVMLGYEAKDVATVKVAYSSVDEEGTIGLGNVATTTGQSKLYTEMWWTYGAVSATGADSYSITAEGTVAGIDLLAGYYFADIDVTGTANDSEVTEIALTATKSFGPLDTTLAIIMDNEETATTDYDTNHLQVYLTYNF</sequence>
<evidence type="ECO:0000313" key="2">
    <source>
        <dbReference type="Proteomes" id="UP000309561"/>
    </source>
</evidence>
<comment type="caution">
    <text evidence="1">The sequence shown here is derived from an EMBL/GenBank/DDBJ whole genome shotgun (WGS) entry which is preliminary data.</text>
</comment>
<evidence type="ECO:0000313" key="1">
    <source>
        <dbReference type="EMBL" id="TKI68488.1"/>
    </source>
</evidence>
<dbReference type="AlphaFoldDB" id="A0A4U2Z311"/>
<evidence type="ECO:0008006" key="3">
    <source>
        <dbReference type="Google" id="ProtNLM"/>
    </source>
</evidence>
<dbReference type="Gene3D" id="2.40.160.10">
    <property type="entry name" value="Porin"/>
    <property type="match status" value="1"/>
</dbReference>